<protein>
    <submittedName>
        <fullName evidence="3">DUF4268 domain-containing protein</fullName>
    </submittedName>
</protein>
<sequence length="145" mass="16736">MSGTPKYHSTDTKCFQRIDHRDVAVVELFFLSTRVSRVLENYAHPEGFGKALCDNSVLRIHWRRGVLETDRKQDGRNVWRSSFPDMRQTASPRNWDSRNAEDVDISWELVRHSIQQLVLEFSPLHRHQTQAMGPPRTAGVPPAAE</sequence>
<dbReference type="OrthoDB" id="6327559at2759"/>
<organism evidence="3">
    <name type="scientific">Echinostoma caproni</name>
    <dbReference type="NCBI Taxonomy" id="27848"/>
    <lineage>
        <taxon>Eukaryota</taxon>
        <taxon>Metazoa</taxon>
        <taxon>Spiralia</taxon>
        <taxon>Lophotrochozoa</taxon>
        <taxon>Platyhelminthes</taxon>
        <taxon>Trematoda</taxon>
        <taxon>Digenea</taxon>
        <taxon>Plagiorchiida</taxon>
        <taxon>Echinostomata</taxon>
        <taxon>Echinostomatoidea</taxon>
        <taxon>Echinostomatidae</taxon>
        <taxon>Echinostoma</taxon>
    </lineage>
</organism>
<dbReference type="EMBL" id="UZAN01042889">
    <property type="protein sequence ID" value="VDP77055.1"/>
    <property type="molecule type" value="Genomic_DNA"/>
</dbReference>
<dbReference type="WBParaSite" id="ECPE_0000598001-mRNA-1">
    <property type="protein sequence ID" value="ECPE_0000598001-mRNA-1"/>
    <property type="gene ID" value="ECPE_0000598001"/>
</dbReference>
<evidence type="ECO:0000313" key="2">
    <source>
        <dbReference type="Proteomes" id="UP000272942"/>
    </source>
</evidence>
<accession>A0A183AG82</accession>
<evidence type="ECO:0000313" key="1">
    <source>
        <dbReference type="EMBL" id="VDP77055.1"/>
    </source>
</evidence>
<reference evidence="3" key="1">
    <citation type="submission" date="2016-06" db="UniProtKB">
        <authorList>
            <consortium name="WormBaseParasite"/>
        </authorList>
    </citation>
    <scope>IDENTIFICATION</scope>
</reference>
<name>A0A183AG82_9TREM</name>
<proteinExistence type="predicted"/>
<reference evidence="1 2" key="2">
    <citation type="submission" date="2018-11" db="EMBL/GenBank/DDBJ databases">
        <authorList>
            <consortium name="Pathogen Informatics"/>
        </authorList>
    </citation>
    <scope>NUCLEOTIDE SEQUENCE [LARGE SCALE GENOMIC DNA]</scope>
    <source>
        <strain evidence="1 2">Egypt</strain>
    </source>
</reference>
<dbReference type="Proteomes" id="UP000272942">
    <property type="component" value="Unassembled WGS sequence"/>
</dbReference>
<evidence type="ECO:0000313" key="3">
    <source>
        <dbReference type="WBParaSite" id="ECPE_0000598001-mRNA-1"/>
    </source>
</evidence>
<dbReference type="AlphaFoldDB" id="A0A183AG82"/>
<keyword evidence="2" id="KW-1185">Reference proteome</keyword>
<gene>
    <name evidence="1" type="ORF">ECPE_LOCUS5967</name>
</gene>